<keyword evidence="1" id="KW-0521">NADP</keyword>
<dbReference type="PANTHER" id="PTHR48106:SF18">
    <property type="entry name" value="QUINONE OXIDOREDUCTASE PIG3"/>
    <property type="match status" value="1"/>
</dbReference>
<evidence type="ECO:0000313" key="4">
    <source>
        <dbReference type="EMBL" id="GIU49307.1"/>
    </source>
</evidence>
<dbReference type="InterPro" id="IPR013149">
    <property type="entry name" value="ADH-like_C"/>
</dbReference>
<accession>A0ABQ4PM82</accession>
<evidence type="ECO:0000259" key="3">
    <source>
        <dbReference type="SMART" id="SM00829"/>
    </source>
</evidence>
<dbReference type="InterPro" id="IPR011032">
    <property type="entry name" value="GroES-like_sf"/>
</dbReference>
<dbReference type="Proteomes" id="UP000887104">
    <property type="component" value="Unassembled WGS sequence"/>
</dbReference>
<reference evidence="4" key="1">
    <citation type="submission" date="2021-05" db="EMBL/GenBank/DDBJ databases">
        <title>Molecular characterization for Shewanella algae harboring chromosomal blaOXA-55-like strains isolated from clinical and environment sample.</title>
        <authorList>
            <person name="Ohama Y."/>
            <person name="Aoki K."/>
            <person name="Harada S."/>
            <person name="Moriya K."/>
            <person name="Ishii Y."/>
            <person name="Tateda K."/>
        </authorList>
    </citation>
    <scope>NUCLEOTIDE SEQUENCE</scope>
    <source>
        <strain evidence="4">JCM 11563</strain>
    </source>
</reference>
<name>A0ABQ4PM82_9GAMM</name>
<dbReference type="Pfam" id="PF08240">
    <property type="entry name" value="ADH_N"/>
    <property type="match status" value="1"/>
</dbReference>
<dbReference type="InterPro" id="IPR020843">
    <property type="entry name" value="ER"/>
</dbReference>
<dbReference type="SUPFAM" id="SSF51735">
    <property type="entry name" value="NAD(P)-binding Rossmann-fold domains"/>
    <property type="match status" value="1"/>
</dbReference>
<proteinExistence type="predicted"/>
<keyword evidence="5" id="KW-1185">Reference proteome</keyword>
<dbReference type="SUPFAM" id="SSF50129">
    <property type="entry name" value="GroES-like"/>
    <property type="match status" value="1"/>
</dbReference>
<dbReference type="SMART" id="SM00829">
    <property type="entry name" value="PKS_ER"/>
    <property type="match status" value="1"/>
</dbReference>
<feature type="domain" description="Enoyl reductase (ER)" evidence="3">
    <location>
        <begin position="10"/>
        <end position="325"/>
    </location>
</feature>
<dbReference type="InterPro" id="IPR013154">
    <property type="entry name" value="ADH-like_N"/>
</dbReference>
<dbReference type="Gene3D" id="3.90.180.10">
    <property type="entry name" value="Medium-chain alcohol dehydrogenases, catalytic domain"/>
    <property type="match status" value="1"/>
</dbReference>
<dbReference type="InterPro" id="IPR036291">
    <property type="entry name" value="NAD(P)-bd_dom_sf"/>
</dbReference>
<comment type="caution">
    <text evidence="4">The sequence shown here is derived from an EMBL/GenBank/DDBJ whole genome shotgun (WGS) entry which is preliminary data.</text>
</comment>
<dbReference type="Pfam" id="PF00107">
    <property type="entry name" value="ADH_zinc_N"/>
    <property type="match status" value="1"/>
</dbReference>
<keyword evidence="2" id="KW-0560">Oxidoreductase</keyword>
<gene>
    <name evidence="4" type="ORF">TUM4438_32630</name>
</gene>
<sequence>MKAIVALQPGNADALELRDIEEHQVQEGEVKIRVKAFGLNKAESYYRSGNYGTFVANQALGIEAAGEIVEDPSGEFKFGQKVVTAMGGMMFTRHGSYAEYVTVQRDNVVAIESQLSFEALAALPELYLTAWGALDGNLKIEAGQTLLIRGATSALGMAALTYAKARGLTVLATTRQTSSVDRLKALGAEHVFIDDGEVAKQVRELYPDGVDNALEIVGAATVTDTMQAIRLWGQVVVVGLLGGAPVLSSFNLMGDLPNTVKLSFFASGLLGSDALPLHESPINWIAEQVESGTMPSIVSKVFNFDEIQAAHRLLDSNTALGKIVVKV</sequence>
<evidence type="ECO:0000256" key="2">
    <source>
        <dbReference type="ARBA" id="ARBA00023002"/>
    </source>
</evidence>
<dbReference type="EMBL" id="BPEY01000067">
    <property type="protein sequence ID" value="GIU49307.1"/>
    <property type="molecule type" value="Genomic_DNA"/>
</dbReference>
<protein>
    <submittedName>
        <fullName evidence="4">NADPH:quinone reductase</fullName>
    </submittedName>
</protein>
<dbReference type="Gene3D" id="3.40.50.720">
    <property type="entry name" value="NAD(P)-binding Rossmann-like Domain"/>
    <property type="match status" value="1"/>
</dbReference>
<organism evidence="4 5">
    <name type="scientific">Shewanella sairae</name>
    <dbReference type="NCBI Taxonomy" id="190310"/>
    <lineage>
        <taxon>Bacteria</taxon>
        <taxon>Pseudomonadati</taxon>
        <taxon>Pseudomonadota</taxon>
        <taxon>Gammaproteobacteria</taxon>
        <taxon>Alteromonadales</taxon>
        <taxon>Shewanellaceae</taxon>
        <taxon>Shewanella</taxon>
    </lineage>
</organism>
<evidence type="ECO:0000256" key="1">
    <source>
        <dbReference type="ARBA" id="ARBA00022857"/>
    </source>
</evidence>
<evidence type="ECO:0000313" key="5">
    <source>
        <dbReference type="Proteomes" id="UP000887104"/>
    </source>
</evidence>
<dbReference type="PANTHER" id="PTHR48106">
    <property type="entry name" value="QUINONE OXIDOREDUCTASE PIG3-RELATED"/>
    <property type="match status" value="1"/>
</dbReference>
<dbReference type="RefSeq" id="WP_220782226.1">
    <property type="nucleotide sequence ID" value="NZ_BPEY01000067.1"/>
</dbReference>